<comment type="caution">
    <text evidence="1">The sequence shown here is derived from an EMBL/GenBank/DDBJ whole genome shotgun (WGS) entry which is preliminary data.</text>
</comment>
<dbReference type="EMBL" id="JASNJE010000051">
    <property type="protein sequence ID" value="MDK3075779.1"/>
    <property type="molecule type" value="Genomic_DNA"/>
</dbReference>
<proteinExistence type="predicted"/>
<protein>
    <submittedName>
        <fullName evidence="1">Uncharacterized protein</fullName>
    </submittedName>
</protein>
<gene>
    <name evidence="1" type="ORF">QO034_22235</name>
</gene>
<keyword evidence="2" id="KW-1185">Reference proteome</keyword>
<dbReference type="Proteomes" id="UP001227126">
    <property type="component" value="Unassembled WGS sequence"/>
</dbReference>
<dbReference type="RefSeq" id="WP_284487695.1">
    <property type="nucleotide sequence ID" value="NZ_JASNJE010000051.1"/>
</dbReference>
<evidence type="ECO:0000313" key="1">
    <source>
        <dbReference type="EMBL" id="MDK3075779.1"/>
    </source>
</evidence>
<organism evidence="1 2">
    <name type="scientific">Sedimentitalea xiamensis</name>
    <dbReference type="NCBI Taxonomy" id="3050037"/>
    <lineage>
        <taxon>Bacteria</taxon>
        <taxon>Pseudomonadati</taxon>
        <taxon>Pseudomonadota</taxon>
        <taxon>Alphaproteobacteria</taxon>
        <taxon>Rhodobacterales</taxon>
        <taxon>Paracoccaceae</taxon>
        <taxon>Sedimentitalea</taxon>
    </lineage>
</organism>
<evidence type="ECO:0000313" key="2">
    <source>
        <dbReference type="Proteomes" id="UP001227126"/>
    </source>
</evidence>
<accession>A0ABT7FM14</accession>
<reference evidence="1 2" key="1">
    <citation type="submission" date="2023-05" db="EMBL/GenBank/DDBJ databases">
        <title>Sedimentitalea sp. nov. JM2-8.</title>
        <authorList>
            <person name="Huang J."/>
        </authorList>
    </citation>
    <scope>NUCLEOTIDE SEQUENCE [LARGE SCALE GENOMIC DNA]</scope>
    <source>
        <strain evidence="1 2">JM2-8</strain>
    </source>
</reference>
<sequence>MTAPPYGEVTLKLEIDDTVSSGFDYGAVRTVVDDVTKFAIVDKAGELSIGIEL</sequence>
<name>A0ABT7FM14_9RHOB</name>